<sequence length="142" mass="16044">MHHLLTANGSSEFYITSEAHRRYLGDAGCFDPHLIVVLDPSVQGPKFTVTAVGGDNTYTIELKGHFVRGRDDRVYSFNDGLAEEWVIIPREADGAYTIRRKADNTAWTAPSRPNELLQQILLERLDTATVSHQLFRFDPARE</sequence>
<evidence type="ECO:0000313" key="1">
    <source>
        <dbReference type="EMBL" id="KIK13021.1"/>
    </source>
</evidence>
<reference evidence="2" key="2">
    <citation type="submission" date="2015-01" db="EMBL/GenBank/DDBJ databases">
        <title>Evolutionary Origins and Diversification of the Mycorrhizal Mutualists.</title>
        <authorList>
            <consortium name="DOE Joint Genome Institute"/>
            <consortium name="Mycorrhizal Genomics Consortium"/>
            <person name="Kohler A."/>
            <person name="Kuo A."/>
            <person name="Nagy L.G."/>
            <person name="Floudas D."/>
            <person name="Copeland A."/>
            <person name="Barry K.W."/>
            <person name="Cichocki N."/>
            <person name="Veneault-Fourrey C."/>
            <person name="LaButti K."/>
            <person name="Lindquist E.A."/>
            <person name="Lipzen A."/>
            <person name="Lundell T."/>
            <person name="Morin E."/>
            <person name="Murat C."/>
            <person name="Riley R."/>
            <person name="Ohm R."/>
            <person name="Sun H."/>
            <person name="Tunlid A."/>
            <person name="Henrissat B."/>
            <person name="Grigoriev I.V."/>
            <person name="Hibbett D.S."/>
            <person name="Martin F."/>
        </authorList>
    </citation>
    <scope>NUCLEOTIDE SEQUENCE [LARGE SCALE GENOMIC DNA]</scope>
    <source>
        <strain evidence="2">441</strain>
    </source>
</reference>
<dbReference type="Pfam" id="PF16850">
    <property type="entry name" value="Inhibitor_I66"/>
    <property type="match status" value="1"/>
</dbReference>
<organism evidence="1 2">
    <name type="scientific">Pisolithus microcarpus 441</name>
    <dbReference type="NCBI Taxonomy" id="765257"/>
    <lineage>
        <taxon>Eukaryota</taxon>
        <taxon>Fungi</taxon>
        <taxon>Dikarya</taxon>
        <taxon>Basidiomycota</taxon>
        <taxon>Agaricomycotina</taxon>
        <taxon>Agaricomycetes</taxon>
        <taxon>Agaricomycetidae</taxon>
        <taxon>Boletales</taxon>
        <taxon>Sclerodermatineae</taxon>
        <taxon>Pisolithaceae</taxon>
        <taxon>Pisolithus</taxon>
    </lineage>
</organism>
<name>A0A0C9Y812_9AGAM</name>
<dbReference type="Proteomes" id="UP000054018">
    <property type="component" value="Unassembled WGS sequence"/>
</dbReference>
<gene>
    <name evidence="1" type="ORF">PISMIDRAFT_18296</name>
</gene>
<dbReference type="InterPro" id="IPR031755">
    <property type="entry name" value="Inhibitor_I66"/>
</dbReference>
<dbReference type="HOGENOM" id="CLU_115968_2_1_1"/>
<dbReference type="Gene3D" id="2.80.10.50">
    <property type="match status" value="1"/>
</dbReference>
<proteinExistence type="predicted"/>
<dbReference type="GO" id="GO:0004867">
    <property type="term" value="F:serine-type endopeptidase inhibitor activity"/>
    <property type="evidence" value="ECO:0007669"/>
    <property type="project" value="InterPro"/>
</dbReference>
<reference evidence="1 2" key="1">
    <citation type="submission" date="2014-04" db="EMBL/GenBank/DDBJ databases">
        <authorList>
            <consortium name="DOE Joint Genome Institute"/>
            <person name="Kuo A."/>
            <person name="Kohler A."/>
            <person name="Costa M.D."/>
            <person name="Nagy L.G."/>
            <person name="Floudas D."/>
            <person name="Copeland A."/>
            <person name="Barry K.W."/>
            <person name="Cichocki N."/>
            <person name="Veneault-Fourrey C."/>
            <person name="LaButti K."/>
            <person name="Lindquist E.A."/>
            <person name="Lipzen A."/>
            <person name="Lundell T."/>
            <person name="Morin E."/>
            <person name="Murat C."/>
            <person name="Sun H."/>
            <person name="Tunlid A."/>
            <person name="Henrissat B."/>
            <person name="Grigoriev I.V."/>
            <person name="Hibbett D.S."/>
            <person name="Martin F."/>
            <person name="Nordberg H.P."/>
            <person name="Cantor M.N."/>
            <person name="Hua S.X."/>
        </authorList>
    </citation>
    <scope>NUCLEOTIDE SEQUENCE [LARGE SCALE GENOMIC DNA]</scope>
    <source>
        <strain evidence="1 2">441</strain>
    </source>
</reference>
<dbReference type="AlphaFoldDB" id="A0A0C9Y812"/>
<dbReference type="EMBL" id="KN834027">
    <property type="protein sequence ID" value="KIK13021.1"/>
    <property type="molecule type" value="Genomic_DNA"/>
</dbReference>
<protein>
    <submittedName>
        <fullName evidence="1">Uncharacterized protein</fullName>
    </submittedName>
</protein>
<accession>A0A0C9Y812</accession>
<keyword evidence="2" id="KW-1185">Reference proteome</keyword>
<evidence type="ECO:0000313" key="2">
    <source>
        <dbReference type="Proteomes" id="UP000054018"/>
    </source>
</evidence>
<dbReference type="OrthoDB" id="2668679at2759"/>